<dbReference type="HOGENOM" id="CLU_089454_0_0_1"/>
<dbReference type="EnsemblPlants" id="LPERR01G03800.1">
    <property type="protein sequence ID" value="LPERR01G03800.1"/>
    <property type="gene ID" value="LPERR01G03800"/>
</dbReference>
<protein>
    <recommendedName>
        <fullName evidence="4">Rx N-terminal domain-containing protein</fullName>
    </recommendedName>
</protein>
<dbReference type="AlphaFoldDB" id="A0A0D9UX52"/>
<accession>A0A0D9UX52</accession>
<name>A0A0D9UX52_9ORYZ</name>
<reference evidence="3" key="2">
    <citation type="submission" date="2013-12" db="EMBL/GenBank/DDBJ databases">
        <authorList>
            <person name="Yu Y."/>
            <person name="Lee S."/>
            <person name="de Baynast K."/>
            <person name="Wissotski M."/>
            <person name="Liu L."/>
            <person name="Talag J."/>
            <person name="Goicoechea J."/>
            <person name="Angelova A."/>
            <person name="Jetty R."/>
            <person name="Kudrna D."/>
            <person name="Golser W."/>
            <person name="Rivera L."/>
            <person name="Zhang J."/>
            <person name="Wing R."/>
        </authorList>
    </citation>
    <scope>NUCLEOTIDE SEQUENCE</scope>
</reference>
<evidence type="ECO:0008006" key="4">
    <source>
        <dbReference type="Google" id="ProtNLM"/>
    </source>
</evidence>
<evidence type="ECO:0000313" key="3">
    <source>
        <dbReference type="Proteomes" id="UP000032180"/>
    </source>
</evidence>
<sequence length="208" mass="22168">MAILDSPLMGEFIQFLKSNWGTNSRVSQRRRRLRQLVAMVRGVADAAEDRAALRGGSLNAWLQQLRMVALRGQAVLDATTDATAVAGAARMLLAGVRMMFVCSAEVDRLAQAVDELERLAGPGGDLDLFVKVLQLDAAAAAMDIDGEEGVGISWVRSANSSPAILPNPGEKRKRGGISSIVDGDGDGESLREMGPKCRKHGLNLTISV</sequence>
<proteinExistence type="predicted"/>
<evidence type="ECO:0000313" key="2">
    <source>
        <dbReference type="EnsemblPlants" id="LPERR01G03800.1"/>
    </source>
</evidence>
<reference evidence="2" key="3">
    <citation type="submission" date="2015-04" db="UniProtKB">
        <authorList>
            <consortium name="EnsemblPlants"/>
        </authorList>
    </citation>
    <scope>IDENTIFICATION</scope>
</reference>
<dbReference type="Gramene" id="LPERR01G03800.1">
    <property type="protein sequence ID" value="LPERR01G03800.1"/>
    <property type="gene ID" value="LPERR01G03800"/>
</dbReference>
<dbReference type="Proteomes" id="UP000032180">
    <property type="component" value="Chromosome 1"/>
</dbReference>
<evidence type="ECO:0000256" key="1">
    <source>
        <dbReference type="SAM" id="MobiDB-lite"/>
    </source>
</evidence>
<dbReference type="eggNOG" id="ENOG502R3FN">
    <property type="taxonomic scope" value="Eukaryota"/>
</dbReference>
<keyword evidence="3" id="KW-1185">Reference proteome</keyword>
<feature type="region of interest" description="Disordered" evidence="1">
    <location>
        <begin position="163"/>
        <end position="195"/>
    </location>
</feature>
<organism evidence="2 3">
    <name type="scientific">Leersia perrieri</name>
    <dbReference type="NCBI Taxonomy" id="77586"/>
    <lineage>
        <taxon>Eukaryota</taxon>
        <taxon>Viridiplantae</taxon>
        <taxon>Streptophyta</taxon>
        <taxon>Embryophyta</taxon>
        <taxon>Tracheophyta</taxon>
        <taxon>Spermatophyta</taxon>
        <taxon>Magnoliopsida</taxon>
        <taxon>Liliopsida</taxon>
        <taxon>Poales</taxon>
        <taxon>Poaceae</taxon>
        <taxon>BOP clade</taxon>
        <taxon>Oryzoideae</taxon>
        <taxon>Oryzeae</taxon>
        <taxon>Oryzinae</taxon>
        <taxon>Leersia</taxon>
    </lineage>
</organism>
<reference evidence="2 3" key="1">
    <citation type="submission" date="2012-08" db="EMBL/GenBank/DDBJ databases">
        <title>Oryza genome evolution.</title>
        <authorList>
            <person name="Wing R.A."/>
        </authorList>
    </citation>
    <scope>NUCLEOTIDE SEQUENCE</scope>
</reference>